<accession>A0A1X7PT71</accession>
<dbReference type="EMBL" id="FXBL01000004">
    <property type="protein sequence ID" value="SMH54420.1"/>
    <property type="molecule type" value="Genomic_DNA"/>
</dbReference>
<dbReference type="GO" id="GO:0055085">
    <property type="term" value="P:transmembrane transport"/>
    <property type="evidence" value="ECO:0007669"/>
    <property type="project" value="InterPro"/>
</dbReference>
<keyword evidence="1 2" id="KW-0732">Signal</keyword>
<dbReference type="PANTHER" id="PTHR33376:SF15">
    <property type="entry name" value="BLL6794 PROTEIN"/>
    <property type="match status" value="1"/>
</dbReference>
<dbReference type="AlphaFoldDB" id="A0A1X7PT71"/>
<gene>
    <name evidence="3" type="ORF">SAMN02982922_5070</name>
</gene>
<evidence type="ECO:0000313" key="4">
    <source>
        <dbReference type="Proteomes" id="UP000193083"/>
    </source>
</evidence>
<dbReference type="RefSeq" id="WP_176247631.1">
    <property type="nucleotide sequence ID" value="NZ_FXBL01000004.1"/>
</dbReference>
<dbReference type="CDD" id="cd13665">
    <property type="entry name" value="PBP2_TRAP_Dctp3_4"/>
    <property type="match status" value="1"/>
</dbReference>
<evidence type="ECO:0000256" key="1">
    <source>
        <dbReference type="ARBA" id="ARBA00022729"/>
    </source>
</evidence>
<dbReference type="Gene3D" id="3.40.190.170">
    <property type="entry name" value="Bacterial extracellular solute-binding protein, family 7"/>
    <property type="match status" value="1"/>
</dbReference>
<dbReference type="PANTHER" id="PTHR33376">
    <property type="match status" value="1"/>
</dbReference>
<evidence type="ECO:0000256" key="2">
    <source>
        <dbReference type="SAM" id="SignalP"/>
    </source>
</evidence>
<sequence length="335" mass="36875">MRSALVAGIFAAATMTSAYAQEKEIRVSFWVPPTHILVKSFEDWGKSLAEASGGTIKVTLFPAEQLGKAVDQYDMARDGIAEMTMVAPAYNSGQFPIFLLDEVPFLFSNSTKGVRALHEWYLDYADLEMPDVKLCVMSMHHPATLHMKSEQVKVPADMNGKKLRVAGATSVAYVTGQGATTVQAALPEVRELVERGVVDGITFPWDLSVINSKDSLKYHVDLPIYVGTQGFVLNKPFYEGLTDAQKAAVDSHCTPEWSEKLSTPWAERELKAKADLIADPGHVVYKPNEEETKQWVAAGDSIREKAVAAVSRYKLDGNKLLDELKKKLAEYGAGF</sequence>
<feature type="signal peptide" evidence="2">
    <location>
        <begin position="1"/>
        <end position="20"/>
    </location>
</feature>
<keyword evidence="4" id="KW-1185">Reference proteome</keyword>
<protein>
    <submittedName>
        <fullName evidence="3">TRAP-type C4-dicarboxylate transport system, substrate-binding protein</fullName>
    </submittedName>
</protein>
<dbReference type="Proteomes" id="UP000193083">
    <property type="component" value="Unassembled WGS sequence"/>
</dbReference>
<name>A0A1X7PT71_9HYPH</name>
<proteinExistence type="predicted"/>
<dbReference type="InterPro" id="IPR018389">
    <property type="entry name" value="DctP_fam"/>
</dbReference>
<organism evidence="3 4">
    <name type="scientific">Mesorhizobium australicum</name>
    <dbReference type="NCBI Taxonomy" id="536018"/>
    <lineage>
        <taxon>Bacteria</taxon>
        <taxon>Pseudomonadati</taxon>
        <taxon>Pseudomonadota</taxon>
        <taxon>Alphaproteobacteria</taxon>
        <taxon>Hyphomicrobiales</taxon>
        <taxon>Phyllobacteriaceae</taxon>
        <taxon>Mesorhizobium</taxon>
    </lineage>
</organism>
<reference evidence="3 4" key="1">
    <citation type="submission" date="2017-04" db="EMBL/GenBank/DDBJ databases">
        <authorList>
            <person name="Afonso C.L."/>
            <person name="Miller P.J."/>
            <person name="Scott M.A."/>
            <person name="Spackman E."/>
            <person name="Goraichik I."/>
            <person name="Dimitrov K.M."/>
            <person name="Suarez D.L."/>
            <person name="Swayne D.E."/>
        </authorList>
    </citation>
    <scope>NUCLEOTIDE SEQUENCE [LARGE SCALE GENOMIC DNA]</scope>
    <source>
        <strain evidence="3 4">B5P</strain>
    </source>
</reference>
<dbReference type="NCBIfam" id="NF037995">
    <property type="entry name" value="TRAP_S1"/>
    <property type="match status" value="1"/>
</dbReference>
<dbReference type="InterPro" id="IPR038404">
    <property type="entry name" value="TRAP_DctP_sf"/>
</dbReference>
<dbReference type="Pfam" id="PF03480">
    <property type="entry name" value="DctP"/>
    <property type="match status" value="1"/>
</dbReference>
<feature type="chain" id="PRO_5012530393" evidence="2">
    <location>
        <begin position="21"/>
        <end position="335"/>
    </location>
</feature>
<evidence type="ECO:0000313" key="3">
    <source>
        <dbReference type="EMBL" id="SMH54420.1"/>
    </source>
</evidence>